<dbReference type="Proteomes" id="UP000446786">
    <property type="component" value="Unassembled WGS sequence"/>
</dbReference>
<keyword evidence="11" id="KW-1185">Reference proteome</keyword>
<evidence type="ECO:0000256" key="3">
    <source>
        <dbReference type="ARBA" id="ARBA00022475"/>
    </source>
</evidence>
<evidence type="ECO:0000256" key="5">
    <source>
        <dbReference type="ARBA" id="ARBA00022989"/>
    </source>
</evidence>
<comment type="subcellular location">
    <subcellularLocation>
        <location evidence="2">Cell membrane</location>
    </subcellularLocation>
    <subcellularLocation>
        <location evidence="1">Membrane</location>
        <topology evidence="1">Single-pass membrane protein</topology>
    </subcellularLocation>
</comment>
<feature type="domain" description="Ancillary SecYEG translocon subunit/Cell division coordinator CpoB TPR" evidence="9">
    <location>
        <begin position="36"/>
        <end position="206"/>
    </location>
</feature>
<dbReference type="GO" id="GO:0005886">
    <property type="term" value="C:plasma membrane"/>
    <property type="evidence" value="ECO:0007669"/>
    <property type="project" value="UniProtKB-SubCell"/>
</dbReference>
<dbReference type="Pfam" id="PF09976">
    <property type="entry name" value="TPR_21"/>
    <property type="match status" value="1"/>
</dbReference>
<gene>
    <name evidence="10" type="ORF">GRI94_08510</name>
</gene>
<dbReference type="InterPro" id="IPR018704">
    <property type="entry name" value="SecYEG/CpoB_TPR"/>
</dbReference>
<keyword evidence="7" id="KW-0143">Chaperone</keyword>
<dbReference type="PANTHER" id="PTHR38035">
    <property type="entry name" value="UPF0070 PROTEIN YFGM"/>
    <property type="match status" value="1"/>
</dbReference>
<keyword evidence="3" id="KW-1003">Cell membrane</keyword>
<feature type="transmembrane region" description="Helical" evidence="8">
    <location>
        <begin position="44"/>
        <end position="61"/>
    </location>
</feature>
<evidence type="ECO:0000256" key="6">
    <source>
        <dbReference type="ARBA" id="ARBA00023136"/>
    </source>
</evidence>
<proteinExistence type="predicted"/>
<comment type="caution">
    <text evidence="10">The sequence shown here is derived from an EMBL/GenBank/DDBJ whole genome shotgun (WGS) entry which is preliminary data.</text>
</comment>
<keyword evidence="6 8" id="KW-0472">Membrane</keyword>
<name>A0A845AQH3_9SPHN</name>
<dbReference type="PANTHER" id="PTHR38035:SF1">
    <property type="entry name" value="ANCILLARY SECYEG TRANSLOCON SUBUNIT"/>
    <property type="match status" value="1"/>
</dbReference>
<sequence length="259" mass="27402">MAKSDEDKKAQKKAAEDEALLREVDDAVRQDQYETFGKTYGRPLAAALVLGLAGFGGYLWWDSQQQAAMEQDSEVLISALDQIEAGNLETASDTLQPLVESDNDAARSAALLMQGGSASERGDAAAAARLFGQVSTDTNAPQPYRDLATIRMVAVEFDTLDPEQVITRLKPIAVPDNAFFGSAGELVAMAYLEQGKRDEAGALFSAIAKDDETPSSLRSRARQMAGMLGVDAIEDVDEVLEEVGADTGAAPAAGQAAAQ</sequence>
<dbReference type="EMBL" id="WTYE01000001">
    <property type="protein sequence ID" value="MXP31864.1"/>
    <property type="molecule type" value="Genomic_DNA"/>
</dbReference>
<dbReference type="GO" id="GO:0044877">
    <property type="term" value="F:protein-containing complex binding"/>
    <property type="evidence" value="ECO:0007669"/>
    <property type="project" value="InterPro"/>
</dbReference>
<evidence type="ECO:0000256" key="8">
    <source>
        <dbReference type="SAM" id="Phobius"/>
    </source>
</evidence>
<dbReference type="InterPro" id="IPR026039">
    <property type="entry name" value="YfgM"/>
</dbReference>
<keyword evidence="5 8" id="KW-1133">Transmembrane helix</keyword>
<evidence type="ECO:0000313" key="11">
    <source>
        <dbReference type="Proteomes" id="UP000446786"/>
    </source>
</evidence>
<dbReference type="AlphaFoldDB" id="A0A845AQH3"/>
<dbReference type="OrthoDB" id="7173339at2"/>
<evidence type="ECO:0000256" key="1">
    <source>
        <dbReference type="ARBA" id="ARBA00004167"/>
    </source>
</evidence>
<organism evidence="10 11">
    <name type="scientific">Parerythrobacter jejuensis</name>
    <dbReference type="NCBI Taxonomy" id="795812"/>
    <lineage>
        <taxon>Bacteria</taxon>
        <taxon>Pseudomonadati</taxon>
        <taxon>Pseudomonadota</taxon>
        <taxon>Alphaproteobacteria</taxon>
        <taxon>Sphingomonadales</taxon>
        <taxon>Erythrobacteraceae</taxon>
        <taxon>Parerythrobacter</taxon>
    </lineage>
</organism>
<evidence type="ECO:0000259" key="9">
    <source>
        <dbReference type="Pfam" id="PF09976"/>
    </source>
</evidence>
<evidence type="ECO:0000256" key="4">
    <source>
        <dbReference type="ARBA" id="ARBA00022692"/>
    </source>
</evidence>
<accession>A0A845AQH3</accession>
<reference evidence="10 11" key="1">
    <citation type="submission" date="2019-12" db="EMBL/GenBank/DDBJ databases">
        <title>Genomic-based taxomic classification of the family Erythrobacteraceae.</title>
        <authorList>
            <person name="Xu L."/>
        </authorList>
    </citation>
    <scope>NUCLEOTIDE SEQUENCE [LARGE SCALE GENOMIC DNA]</scope>
    <source>
        <strain evidence="10 11">JCM 16677</strain>
    </source>
</reference>
<evidence type="ECO:0000256" key="7">
    <source>
        <dbReference type="ARBA" id="ARBA00023186"/>
    </source>
</evidence>
<protein>
    <submittedName>
        <fullName evidence="10">Tetratricopeptide repeat protein</fullName>
    </submittedName>
</protein>
<evidence type="ECO:0000313" key="10">
    <source>
        <dbReference type="EMBL" id="MXP31864.1"/>
    </source>
</evidence>
<keyword evidence="4 8" id="KW-0812">Transmembrane</keyword>
<evidence type="ECO:0000256" key="2">
    <source>
        <dbReference type="ARBA" id="ARBA00004236"/>
    </source>
</evidence>